<evidence type="ECO:0000313" key="3">
    <source>
        <dbReference type="EMBL" id="KAK4511461.1"/>
    </source>
</evidence>
<dbReference type="AlphaFoldDB" id="A0AAN7HXM6"/>
<evidence type="ECO:0008006" key="5">
    <source>
        <dbReference type="Google" id="ProtNLM"/>
    </source>
</evidence>
<proteinExistence type="predicted"/>
<dbReference type="RefSeq" id="XP_064678127.1">
    <property type="nucleotide sequence ID" value="XM_064831847.1"/>
</dbReference>
<keyword evidence="2" id="KW-0812">Transmembrane</keyword>
<protein>
    <recommendedName>
        <fullName evidence="5">Transmembrane protein</fullName>
    </recommendedName>
</protein>
<keyword evidence="2" id="KW-0472">Membrane</keyword>
<dbReference type="GeneID" id="89956362"/>
<feature type="compositionally biased region" description="Polar residues" evidence="1">
    <location>
        <begin position="25"/>
        <end position="37"/>
    </location>
</feature>
<organism evidence="3 4">
    <name type="scientific">Mucor velutinosus</name>
    <dbReference type="NCBI Taxonomy" id="708070"/>
    <lineage>
        <taxon>Eukaryota</taxon>
        <taxon>Fungi</taxon>
        <taxon>Fungi incertae sedis</taxon>
        <taxon>Mucoromycota</taxon>
        <taxon>Mucoromycotina</taxon>
        <taxon>Mucoromycetes</taxon>
        <taxon>Mucorales</taxon>
        <taxon>Mucorineae</taxon>
        <taxon>Mucoraceae</taxon>
        <taxon>Mucor</taxon>
    </lineage>
</organism>
<feature type="region of interest" description="Disordered" evidence="1">
    <location>
        <begin position="1"/>
        <end position="38"/>
    </location>
</feature>
<feature type="transmembrane region" description="Helical" evidence="2">
    <location>
        <begin position="197"/>
        <end position="214"/>
    </location>
</feature>
<feature type="compositionally biased region" description="Basic and acidic residues" evidence="1">
    <location>
        <begin position="63"/>
        <end position="84"/>
    </location>
</feature>
<reference evidence="3 4" key="1">
    <citation type="submission" date="2022-11" db="EMBL/GenBank/DDBJ databases">
        <title>Mucor velutinosus strain NIH1002 WGS.</title>
        <authorList>
            <person name="Subramanian P."/>
            <person name="Mullikin J.C."/>
            <person name="Segre J.A."/>
            <person name="Zelazny A.M."/>
        </authorList>
    </citation>
    <scope>NUCLEOTIDE SEQUENCE [LARGE SCALE GENOMIC DNA]</scope>
    <source>
        <strain evidence="3 4">NIH1002</strain>
    </source>
</reference>
<dbReference type="EMBL" id="JASEJX010000030">
    <property type="protein sequence ID" value="KAK4511461.1"/>
    <property type="molecule type" value="Genomic_DNA"/>
</dbReference>
<feature type="transmembrane region" description="Helical" evidence="2">
    <location>
        <begin position="150"/>
        <end position="171"/>
    </location>
</feature>
<name>A0AAN7HXM6_9FUNG</name>
<keyword evidence="2" id="KW-1133">Transmembrane helix</keyword>
<evidence type="ECO:0000256" key="2">
    <source>
        <dbReference type="SAM" id="Phobius"/>
    </source>
</evidence>
<keyword evidence="4" id="KW-1185">Reference proteome</keyword>
<dbReference type="Proteomes" id="UP001304243">
    <property type="component" value="Unassembled WGS sequence"/>
</dbReference>
<evidence type="ECO:0000313" key="4">
    <source>
        <dbReference type="Proteomes" id="UP001304243"/>
    </source>
</evidence>
<gene>
    <name evidence="3" type="ORF">ATC70_012676</name>
</gene>
<feature type="region of interest" description="Disordered" evidence="1">
    <location>
        <begin position="55"/>
        <end position="84"/>
    </location>
</feature>
<accession>A0AAN7HXM6</accession>
<sequence length="220" mass="24756">MSTTPSHLHQHTEEPEQIVALHNPFLTQPPSAPPSQRQHVEKHIVYFDDYGLSPPSYNVAQESNHHNPLEGTHPSDGDYHRSEDIPLHTYSEDTFSSVSDTAPLMMEEPRPLASDYTPSAPSLDQVQESRFESMDDKTPKKKSKLTLTRLFLACCVWFVGITFMSVSVFAYECFDKCKTDEECHGCVLGIRKGGISLAYTFFVLGCVFTTYKAVRFTLSA</sequence>
<comment type="caution">
    <text evidence="3">The sequence shown here is derived from an EMBL/GenBank/DDBJ whole genome shotgun (WGS) entry which is preliminary data.</text>
</comment>
<evidence type="ECO:0000256" key="1">
    <source>
        <dbReference type="SAM" id="MobiDB-lite"/>
    </source>
</evidence>